<dbReference type="Gene3D" id="1.10.260.200">
    <property type="match status" value="1"/>
</dbReference>
<dbReference type="InterPro" id="IPR011676">
    <property type="entry name" value="DUF1618"/>
</dbReference>
<proteinExistence type="predicted"/>
<dbReference type="PANTHER" id="PTHR33074">
    <property type="entry name" value="EXPRESSED PROTEIN-RELATED"/>
    <property type="match status" value="1"/>
</dbReference>
<dbReference type="Gramene" id="TraesCAD_scaffold_009631_01G000100.1">
    <property type="protein sequence ID" value="TraesCAD_scaffold_009631_01G000100.1"/>
    <property type="gene ID" value="TraesCAD_scaffold_009631_01G000100"/>
</dbReference>
<dbReference type="PANTHER" id="PTHR33074:SF63">
    <property type="entry name" value="OS02G0113300 PROTEIN"/>
    <property type="match status" value="1"/>
</dbReference>
<evidence type="ECO:0000313" key="2">
    <source>
        <dbReference type="EnsemblPlants" id="TraesCS2B02G101200.1"/>
    </source>
</evidence>
<dbReference type="Gramene" id="TraesCS2B03G0235800.1">
    <property type="protein sequence ID" value="TraesCS2B03G0235800.1.CDS"/>
    <property type="gene ID" value="TraesCS2B03G0235800"/>
</dbReference>
<dbReference type="EnsemblPlants" id="TraesCS2B02G101200.1">
    <property type="protein sequence ID" value="TraesCS2B02G101200.1"/>
    <property type="gene ID" value="TraesCS2B02G101200"/>
</dbReference>
<dbReference type="Proteomes" id="UP000019116">
    <property type="component" value="Chromosome 2B"/>
</dbReference>
<dbReference type="AlphaFoldDB" id="A0A3B6BZP1"/>
<dbReference type="OrthoDB" id="667510at2759"/>
<reference evidence="2" key="1">
    <citation type="submission" date="2018-08" db="EMBL/GenBank/DDBJ databases">
        <authorList>
            <person name="Rossello M."/>
        </authorList>
    </citation>
    <scope>NUCLEOTIDE SEQUENCE [LARGE SCALE GENOMIC DNA]</scope>
    <source>
        <strain evidence="2">cv. Chinese Spring</strain>
    </source>
</reference>
<dbReference type="Gramene" id="TraesCLE_scaffold_152766_01G000100.1">
    <property type="protein sequence ID" value="TraesCLE_scaffold_152766_01G000100.1"/>
    <property type="gene ID" value="TraesCLE_scaffold_152766_01G000100"/>
</dbReference>
<accession>A0A3B6BZP1</accession>
<sequence>MTAVVSPPILPVAEGAPSWVLLDTAGYIAKRGNATFAKTLGSNGQPVEVTFCTAAPPHVSHFCVHCPGLVPADFVEDPTLIGAEADLVLFRLCVDPLAVAGERLFDYFLYTAHPRRPSLQLLPHPYPNLFHDSEVALLRCGEDDEYAIAALRNIDDYFTDEPQMSFNLYLYRSSRAGEGWTARVVSVEEPLRDTVCPVEEPKRFHETTKAITLGGGAVGWVDLWRGILVCNVFDEKPVLRDVPLLLPARGNWEIYHRCGPYFARDITVSPQKDVIKYVEVEICLPRKPTTTKTTETCHPPEPESYLEWFRQQQCEDDDDDDDDEDVGGWKATTWSLPVPIASRENWHFDYTVDVDDLTVVDPMHCKLLPRPLQPTEAEALLPRLITAFPIMSMDDDVVYLLSKASPKDQMEVVIAVDMRRKFLQGVAKLVTGKDFTFMRSCISEISKYINYKSSGDVAKASASLSAASRRAADKETEEVRLLAKEIPSLLLELELLGLEHQHRDAASACSRMKDHGAGQMRRMQPNMAFMRMTRFDFQETHRRQFHTNFLHQGSGSDAITISTPRRHLGGHIHSSATPQRCAELLVLLGRLGLLLGELR</sequence>
<evidence type="ECO:0000259" key="1">
    <source>
        <dbReference type="Pfam" id="PF07762"/>
    </source>
</evidence>
<name>A0A3B6BZP1_WHEAT</name>
<feature type="domain" description="DUF1618" evidence="1">
    <location>
        <begin position="220"/>
        <end position="399"/>
    </location>
</feature>
<organism evidence="2">
    <name type="scientific">Triticum aestivum</name>
    <name type="common">Wheat</name>
    <dbReference type="NCBI Taxonomy" id="4565"/>
    <lineage>
        <taxon>Eukaryota</taxon>
        <taxon>Viridiplantae</taxon>
        <taxon>Streptophyta</taxon>
        <taxon>Embryophyta</taxon>
        <taxon>Tracheophyta</taxon>
        <taxon>Spermatophyta</taxon>
        <taxon>Magnoliopsida</taxon>
        <taxon>Liliopsida</taxon>
        <taxon>Poales</taxon>
        <taxon>Poaceae</taxon>
        <taxon>BOP clade</taxon>
        <taxon>Pooideae</taxon>
        <taxon>Triticodae</taxon>
        <taxon>Triticeae</taxon>
        <taxon>Triticinae</taxon>
        <taxon>Triticum</taxon>
    </lineage>
</organism>
<dbReference type="Pfam" id="PF07762">
    <property type="entry name" value="DUF1618"/>
    <property type="match status" value="1"/>
</dbReference>
<dbReference type="Gramene" id="TraesCS2B02G101200.1">
    <property type="protein sequence ID" value="TraesCS2B02G101200.1"/>
    <property type="gene ID" value="TraesCS2B02G101200"/>
</dbReference>
<dbReference type="Gramene" id="TraesWEE_scaffold_107715_01G000100.1">
    <property type="protein sequence ID" value="TraesWEE_scaffold_107715_01G000100.1"/>
    <property type="gene ID" value="TraesWEE_scaffold_107715_01G000100"/>
</dbReference>
<dbReference type="Gramene" id="TraesROB_scaffold_007308_01G000100.1">
    <property type="protein sequence ID" value="TraesROB_scaffold_007308_01G000100.1"/>
    <property type="gene ID" value="TraesROB_scaffold_007308_01G000100"/>
</dbReference>
<protein>
    <recommendedName>
        <fullName evidence="1">DUF1618 domain-containing protein</fullName>
    </recommendedName>
</protein>
<keyword evidence="3" id="KW-1185">Reference proteome</keyword>
<reference evidence="2" key="2">
    <citation type="submission" date="2018-10" db="UniProtKB">
        <authorList>
            <consortium name="EnsemblPlants"/>
        </authorList>
    </citation>
    <scope>IDENTIFICATION</scope>
</reference>
<evidence type="ECO:0000313" key="3">
    <source>
        <dbReference type="Proteomes" id="UP000019116"/>
    </source>
</evidence>
<dbReference type="OMA" id="NECFRRY"/>